<dbReference type="EC" id="6.1.1.3" evidence="3"/>
<dbReference type="InterPro" id="IPR018163">
    <property type="entry name" value="Thr/Ala-tRNA-synth_IIc_edit"/>
</dbReference>
<dbReference type="InterPro" id="IPR002314">
    <property type="entry name" value="aa-tRNA-synt_IIb"/>
</dbReference>
<dbReference type="RefSeq" id="XP_030620635.1">
    <property type="nucleotide sequence ID" value="XM_030764775.1"/>
</dbReference>
<dbReference type="Gene3D" id="3.30.930.10">
    <property type="entry name" value="Bira Bifunctional Protein, Domain 2"/>
    <property type="match status" value="1"/>
</dbReference>
<organism evidence="17 18">
    <name type="scientific">Chanos chanos</name>
    <name type="common">Milkfish</name>
    <name type="synonym">Mugil chanos</name>
    <dbReference type="NCBI Taxonomy" id="29144"/>
    <lineage>
        <taxon>Eukaryota</taxon>
        <taxon>Metazoa</taxon>
        <taxon>Chordata</taxon>
        <taxon>Craniata</taxon>
        <taxon>Vertebrata</taxon>
        <taxon>Euteleostomi</taxon>
        <taxon>Actinopterygii</taxon>
        <taxon>Neopterygii</taxon>
        <taxon>Teleostei</taxon>
        <taxon>Ostariophysi</taxon>
        <taxon>Gonorynchiformes</taxon>
        <taxon>Chanidae</taxon>
        <taxon>Chanos</taxon>
    </lineage>
</organism>
<evidence type="ECO:0000256" key="2">
    <source>
        <dbReference type="ARBA" id="ARBA00008226"/>
    </source>
</evidence>
<dbReference type="GO" id="GO:0004829">
    <property type="term" value="F:threonine-tRNA ligase activity"/>
    <property type="evidence" value="ECO:0007669"/>
    <property type="project" value="UniProtKB-EC"/>
</dbReference>
<evidence type="ECO:0000256" key="8">
    <source>
        <dbReference type="ARBA" id="ARBA00022917"/>
    </source>
</evidence>
<dbReference type="InterPro" id="IPR045864">
    <property type="entry name" value="aa-tRNA-synth_II/BPL/LPL"/>
</dbReference>
<dbReference type="SMART" id="SM00863">
    <property type="entry name" value="tRNA_SAD"/>
    <property type="match status" value="1"/>
</dbReference>
<dbReference type="PANTHER" id="PTHR11451:SF51">
    <property type="entry name" value="THREONINE--TRNA LIGASE"/>
    <property type="match status" value="1"/>
</dbReference>
<dbReference type="InParanoid" id="A0A6J2UK47"/>
<dbReference type="PROSITE" id="PS50862">
    <property type="entry name" value="AA_TRNA_LIGASE_II"/>
    <property type="match status" value="1"/>
</dbReference>
<dbReference type="AlphaFoldDB" id="A0A6J2UK47"/>
<evidence type="ECO:0000256" key="4">
    <source>
        <dbReference type="ARBA" id="ARBA00022490"/>
    </source>
</evidence>
<keyword evidence="9" id="KW-0030">Aminoacyl-tRNA synthetase</keyword>
<sequence>MAECIAARLAAQEEQIRVLSQEISRLRDGLVNNQHTSSFANSPELENLRSENEKLKYRLVHLRRGLQVELDLEGQARSKPGPESTNKAAKETTRNNSYQKSSNAAQPGTPEIRPNEKNKKKEKPRAEGGAGVGQLTPLPVYIGERLELYGKLKKESDAILAKQAANSHPISVVLPDGRKVEAQAWKTSPYQLACGISQGLADNAVIARVDGELWDLDRPLEKDCSLELLRFDDEDAQAVYWHSSAHILGEAMERFYGGCLCYGPPIENGFYYDMFLDGPRGVSSSEFGDLESICKSIMKEKQPFERLELSKETLLQMFKYNKFKCRILNEKVTTPTTTVYRCGPLIDLCRGPHVRHTGKIKAMKIYKNSSTYWEGRADMETLQRIYGISFPDGKMLKEWERFQEEAKNRDHRKIGKEQELFFFHDLSPGSCFFLPRGAYLYNTLTEFIREEYNRRGFQEVASPNIYNSKLWETSGHWQHYSENMFSFPVEQDVFALKPMNCPGHCLMFNHRPRSWRELPLRFADFGVLHRNELSGTLTGLTRVRRFQQDDAHIFCSMDQIESEMKGCLDFLRCVYDVFGFSFQLHLSTRPEKFLGDVAVWDQAEKQLENSLNEFGEPWKLNPGDGAFYGPKIDIKIKDAIGRYHQCATIQLDFQLPIRFNLMFVGKDGDDRSRPVIIHRAILGSVERMIAILTENYAGKWPLWLSPRQVMLVPVNPSCEEYAKKVCKQFVEAGFMADADLDSGCLLNKKIRNAQLAQYNFILVVGEKEKMTNSVNVRTRDNKVHGELSVPEALARLTLLKQSRCRNAEEAF</sequence>
<comment type="similarity">
    <text evidence="2">Belongs to the class-II aminoacyl-tRNA synthetase family.</text>
</comment>
<keyword evidence="17" id="KW-1185">Reference proteome</keyword>
<keyword evidence="8" id="KW-0648">Protein biosynthesis</keyword>
<dbReference type="InterPro" id="IPR036621">
    <property type="entry name" value="Anticodon-bd_dom_sf"/>
</dbReference>
<dbReference type="FunFam" id="3.30.980.10:FF:000003">
    <property type="entry name" value="Threonine--tRNA ligase, cytoplasmic"/>
    <property type="match status" value="1"/>
</dbReference>
<keyword evidence="7" id="KW-0067">ATP-binding</keyword>
<dbReference type="Gene3D" id="3.40.50.800">
    <property type="entry name" value="Anticodon-binding domain"/>
    <property type="match status" value="1"/>
</dbReference>
<dbReference type="SUPFAM" id="SSF55681">
    <property type="entry name" value="Class II aaRS and biotin synthetases"/>
    <property type="match status" value="1"/>
</dbReference>
<dbReference type="InterPro" id="IPR004154">
    <property type="entry name" value="Anticodon-bd"/>
</dbReference>
<dbReference type="InterPro" id="IPR012676">
    <property type="entry name" value="TGS-like"/>
</dbReference>
<dbReference type="SUPFAM" id="SSF81271">
    <property type="entry name" value="TGS-like"/>
    <property type="match status" value="1"/>
</dbReference>
<evidence type="ECO:0000259" key="15">
    <source>
        <dbReference type="PROSITE" id="PS50862"/>
    </source>
</evidence>
<feature type="region of interest" description="Disordered" evidence="14">
    <location>
        <begin position="71"/>
        <end position="134"/>
    </location>
</feature>
<evidence type="ECO:0000313" key="18">
    <source>
        <dbReference type="RefSeq" id="XP_030620635.1"/>
    </source>
</evidence>
<reference evidence="18" key="1">
    <citation type="submission" date="2025-08" db="UniProtKB">
        <authorList>
            <consortium name="RefSeq"/>
        </authorList>
    </citation>
    <scope>IDENTIFICATION</scope>
</reference>
<name>A0A6J2UK47_CHACN</name>
<dbReference type="InterPro" id="IPR047246">
    <property type="entry name" value="ThrRS_anticodon"/>
</dbReference>
<evidence type="ECO:0000313" key="17">
    <source>
        <dbReference type="Proteomes" id="UP000504632"/>
    </source>
</evidence>
<comment type="catalytic activity">
    <reaction evidence="11">
        <text>tRNA(Thr) + L-threonine + ATP = L-threonyl-tRNA(Thr) + AMP + diphosphate + H(+)</text>
        <dbReference type="Rhea" id="RHEA:24624"/>
        <dbReference type="Rhea" id="RHEA-COMP:9670"/>
        <dbReference type="Rhea" id="RHEA-COMP:9704"/>
        <dbReference type="ChEBI" id="CHEBI:15378"/>
        <dbReference type="ChEBI" id="CHEBI:30616"/>
        <dbReference type="ChEBI" id="CHEBI:33019"/>
        <dbReference type="ChEBI" id="CHEBI:57926"/>
        <dbReference type="ChEBI" id="CHEBI:78442"/>
        <dbReference type="ChEBI" id="CHEBI:78534"/>
        <dbReference type="ChEBI" id="CHEBI:456215"/>
        <dbReference type="EC" id="6.1.1.3"/>
    </reaction>
</comment>
<comment type="subcellular location">
    <subcellularLocation>
        <location evidence="1">Cytoplasm</location>
    </subcellularLocation>
</comment>
<dbReference type="InterPro" id="IPR012675">
    <property type="entry name" value="Beta-grasp_dom_sf"/>
</dbReference>
<evidence type="ECO:0000256" key="14">
    <source>
        <dbReference type="SAM" id="MobiDB-lite"/>
    </source>
</evidence>
<dbReference type="HAMAP" id="MF_00184">
    <property type="entry name" value="Thr_tRNA_synth"/>
    <property type="match status" value="1"/>
</dbReference>
<dbReference type="Gene3D" id="3.10.20.30">
    <property type="match status" value="1"/>
</dbReference>
<evidence type="ECO:0000256" key="5">
    <source>
        <dbReference type="ARBA" id="ARBA00022598"/>
    </source>
</evidence>
<dbReference type="FunFam" id="3.30.930.10:FF:000009">
    <property type="entry name" value="Threonine--tRNA ligase 2, cytoplasmic"/>
    <property type="match status" value="1"/>
</dbReference>
<evidence type="ECO:0000256" key="1">
    <source>
        <dbReference type="ARBA" id="ARBA00004496"/>
    </source>
</evidence>
<feature type="domain" description="Aminoacyl-transfer RNA synthetases class-II family profile" evidence="15">
    <location>
        <begin position="437"/>
        <end position="713"/>
    </location>
</feature>
<dbReference type="Gene3D" id="3.30.980.10">
    <property type="entry name" value="Threonyl-trna Synthetase, Chain A, domain 2"/>
    <property type="match status" value="1"/>
</dbReference>
<dbReference type="Pfam" id="PF02824">
    <property type="entry name" value="TGS"/>
    <property type="match status" value="1"/>
</dbReference>
<dbReference type="GO" id="GO:0005739">
    <property type="term" value="C:mitochondrion"/>
    <property type="evidence" value="ECO:0007669"/>
    <property type="project" value="TreeGrafter"/>
</dbReference>
<keyword evidence="4" id="KW-0963">Cytoplasm</keyword>
<dbReference type="InterPro" id="IPR012947">
    <property type="entry name" value="tRNA_SAD"/>
</dbReference>
<evidence type="ECO:0000256" key="11">
    <source>
        <dbReference type="ARBA" id="ARBA00049515"/>
    </source>
</evidence>
<dbReference type="GeneID" id="115804371"/>
<dbReference type="PROSITE" id="PS51880">
    <property type="entry name" value="TGS"/>
    <property type="match status" value="1"/>
</dbReference>
<dbReference type="CDD" id="cd00771">
    <property type="entry name" value="ThrRS_core"/>
    <property type="match status" value="1"/>
</dbReference>
<dbReference type="PRINTS" id="PR01047">
    <property type="entry name" value="TRNASYNTHTHR"/>
</dbReference>
<dbReference type="SUPFAM" id="SSF52954">
    <property type="entry name" value="Class II aaRS ABD-related"/>
    <property type="match status" value="1"/>
</dbReference>
<keyword evidence="13" id="KW-0175">Coiled coil</keyword>
<dbReference type="Pfam" id="PF07973">
    <property type="entry name" value="tRNA_SAD"/>
    <property type="match status" value="1"/>
</dbReference>
<comment type="function">
    <text evidence="12">Catalyzes the attachment of threonine to tRNA(Thr) in a two-step reaction: threonine is first activated by ATP to form Thr-AMP and then transferred to the acceptor end of tRNA(Thr). Also edits incorrectly charged tRNA(Thr) via its editing domain, at the post-transfer stage.</text>
</comment>
<dbReference type="Pfam" id="PF00587">
    <property type="entry name" value="tRNA-synt_2b"/>
    <property type="match status" value="1"/>
</dbReference>
<gene>
    <name evidence="18" type="primary">tars3</name>
</gene>
<dbReference type="CDD" id="cd01667">
    <property type="entry name" value="TGS_ThrRS"/>
    <property type="match status" value="1"/>
</dbReference>
<keyword evidence="6" id="KW-0547">Nucleotide-binding</keyword>
<dbReference type="NCBIfam" id="TIGR00418">
    <property type="entry name" value="thrS"/>
    <property type="match status" value="1"/>
</dbReference>
<evidence type="ECO:0000256" key="12">
    <source>
        <dbReference type="ARBA" id="ARBA00058080"/>
    </source>
</evidence>
<dbReference type="PANTHER" id="PTHR11451">
    <property type="entry name" value="THREONINE-TRNA LIGASE"/>
    <property type="match status" value="1"/>
</dbReference>
<feature type="domain" description="TGS" evidence="16">
    <location>
        <begin position="168"/>
        <end position="230"/>
    </location>
</feature>
<dbReference type="OrthoDB" id="5423599at2759"/>
<dbReference type="InterPro" id="IPR002320">
    <property type="entry name" value="Thr-tRNA-ligase_IIa"/>
</dbReference>
<evidence type="ECO:0000256" key="10">
    <source>
        <dbReference type="ARBA" id="ARBA00031900"/>
    </source>
</evidence>
<dbReference type="Pfam" id="PF03129">
    <property type="entry name" value="HGTP_anticodon"/>
    <property type="match status" value="1"/>
</dbReference>
<evidence type="ECO:0000256" key="13">
    <source>
        <dbReference type="SAM" id="Coils"/>
    </source>
</evidence>
<accession>A0A6J2UK47</accession>
<dbReference type="InterPro" id="IPR004095">
    <property type="entry name" value="TGS"/>
</dbReference>
<evidence type="ECO:0000256" key="6">
    <source>
        <dbReference type="ARBA" id="ARBA00022741"/>
    </source>
</evidence>
<evidence type="ECO:0000256" key="9">
    <source>
        <dbReference type="ARBA" id="ARBA00023146"/>
    </source>
</evidence>
<dbReference type="InterPro" id="IPR006195">
    <property type="entry name" value="aa-tRNA-synth_II"/>
</dbReference>
<dbReference type="SUPFAM" id="SSF55186">
    <property type="entry name" value="ThrRS/AlaRS common domain"/>
    <property type="match status" value="1"/>
</dbReference>
<protein>
    <recommendedName>
        <fullName evidence="3">threonine--tRNA ligase</fullName>
        <ecNumber evidence="3">6.1.1.3</ecNumber>
    </recommendedName>
    <alternativeName>
        <fullName evidence="10">Threonyl-tRNA synthetase</fullName>
    </alternativeName>
</protein>
<evidence type="ECO:0000259" key="16">
    <source>
        <dbReference type="PROSITE" id="PS51880"/>
    </source>
</evidence>
<dbReference type="GO" id="GO:0005524">
    <property type="term" value="F:ATP binding"/>
    <property type="evidence" value="ECO:0007669"/>
    <property type="project" value="UniProtKB-KW"/>
</dbReference>
<dbReference type="CTD" id="123283"/>
<dbReference type="GO" id="GO:0006435">
    <property type="term" value="P:threonyl-tRNA aminoacylation"/>
    <property type="evidence" value="ECO:0007669"/>
    <property type="project" value="InterPro"/>
</dbReference>
<dbReference type="FunFam" id="3.10.20.30:FF:000006">
    <property type="entry name" value="Threonine--tRNA ligase, cytoplasmic"/>
    <property type="match status" value="1"/>
</dbReference>
<dbReference type="Proteomes" id="UP000504632">
    <property type="component" value="Chromosome 2"/>
</dbReference>
<keyword evidence="5 18" id="KW-0436">Ligase</keyword>
<evidence type="ECO:0000256" key="7">
    <source>
        <dbReference type="ARBA" id="ARBA00022840"/>
    </source>
</evidence>
<dbReference type="InterPro" id="IPR033728">
    <property type="entry name" value="ThrRS_core"/>
</dbReference>
<feature type="coiled-coil region" evidence="13">
    <location>
        <begin position="2"/>
        <end position="65"/>
    </location>
</feature>
<feature type="compositionally biased region" description="Polar residues" evidence="14">
    <location>
        <begin position="94"/>
        <end position="106"/>
    </location>
</feature>
<evidence type="ECO:0000256" key="3">
    <source>
        <dbReference type="ARBA" id="ARBA00013163"/>
    </source>
</evidence>
<dbReference type="CDD" id="cd00860">
    <property type="entry name" value="ThrRS_anticodon"/>
    <property type="match status" value="1"/>
</dbReference>
<dbReference type="FunFam" id="3.40.50.800:FF:000003">
    <property type="entry name" value="Threonine--tRNA ligase 2, cytoplasmic"/>
    <property type="match status" value="1"/>
</dbReference>
<proteinExistence type="inferred from homology"/>